<organism evidence="1 2">
    <name type="scientific">Acaulospora colombiana</name>
    <dbReference type="NCBI Taxonomy" id="27376"/>
    <lineage>
        <taxon>Eukaryota</taxon>
        <taxon>Fungi</taxon>
        <taxon>Fungi incertae sedis</taxon>
        <taxon>Mucoromycota</taxon>
        <taxon>Glomeromycotina</taxon>
        <taxon>Glomeromycetes</taxon>
        <taxon>Diversisporales</taxon>
        <taxon>Acaulosporaceae</taxon>
        <taxon>Acaulospora</taxon>
    </lineage>
</organism>
<protein>
    <submittedName>
        <fullName evidence="1">4973_t:CDS:1</fullName>
    </submittedName>
</protein>
<proteinExistence type="predicted"/>
<comment type="caution">
    <text evidence="1">The sequence shown here is derived from an EMBL/GenBank/DDBJ whole genome shotgun (WGS) entry which is preliminary data.</text>
</comment>
<sequence>MIEVSEAAGSAALRKDKHVQLCHTRVTEVPTDRNPMRRLAGGGRASEPMKHPGERNWKISRLLHIIPNSFEICDHIQEITNSTSSLSSRPWSNEKKAQSHQGGTISDRQEILQGDTKQGDVQRFINAFRPQNQEEALLCR</sequence>
<dbReference type="Proteomes" id="UP000789525">
    <property type="component" value="Unassembled WGS sequence"/>
</dbReference>
<evidence type="ECO:0000313" key="2">
    <source>
        <dbReference type="Proteomes" id="UP000789525"/>
    </source>
</evidence>
<keyword evidence="2" id="KW-1185">Reference proteome</keyword>
<name>A0ACA9NP21_9GLOM</name>
<reference evidence="1" key="1">
    <citation type="submission" date="2021-06" db="EMBL/GenBank/DDBJ databases">
        <authorList>
            <person name="Kallberg Y."/>
            <person name="Tangrot J."/>
            <person name="Rosling A."/>
        </authorList>
    </citation>
    <scope>NUCLEOTIDE SEQUENCE</scope>
    <source>
        <strain evidence="1">CL356</strain>
    </source>
</reference>
<gene>
    <name evidence="1" type="ORF">ACOLOM_LOCUS8894</name>
</gene>
<accession>A0ACA9NP21</accession>
<dbReference type="EMBL" id="CAJVPT010024249">
    <property type="protein sequence ID" value="CAG8669496.1"/>
    <property type="molecule type" value="Genomic_DNA"/>
</dbReference>
<evidence type="ECO:0000313" key="1">
    <source>
        <dbReference type="EMBL" id="CAG8669496.1"/>
    </source>
</evidence>